<dbReference type="EMBL" id="CM037152">
    <property type="protein sequence ID" value="KAH7835541.1"/>
    <property type="molecule type" value="Genomic_DNA"/>
</dbReference>
<gene>
    <name evidence="1" type="ORF">Vadar_027083</name>
</gene>
<dbReference type="Proteomes" id="UP000828048">
    <property type="component" value="Chromosome 2"/>
</dbReference>
<protein>
    <submittedName>
        <fullName evidence="1">Uncharacterized protein</fullName>
    </submittedName>
</protein>
<organism evidence="1 2">
    <name type="scientific">Vaccinium darrowii</name>
    <dbReference type="NCBI Taxonomy" id="229202"/>
    <lineage>
        <taxon>Eukaryota</taxon>
        <taxon>Viridiplantae</taxon>
        <taxon>Streptophyta</taxon>
        <taxon>Embryophyta</taxon>
        <taxon>Tracheophyta</taxon>
        <taxon>Spermatophyta</taxon>
        <taxon>Magnoliopsida</taxon>
        <taxon>eudicotyledons</taxon>
        <taxon>Gunneridae</taxon>
        <taxon>Pentapetalae</taxon>
        <taxon>asterids</taxon>
        <taxon>Ericales</taxon>
        <taxon>Ericaceae</taxon>
        <taxon>Vaccinioideae</taxon>
        <taxon>Vaccinieae</taxon>
        <taxon>Vaccinium</taxon>
    </lineage>
</organism>
<reference evidence="1 2" key="1">
    <citation type="journal article" date="2021" name="Hortic Res">
        <title>High-quality reference genome and annotation aids understanding of berry development for evergreen blueberry (Vaccinium darrowii).</title>
        <authorList>
            <person name="Yu J."/>
            <person name="Hulse-Kemp A.M."/>
            <person name="Babiker E."/>
            <person name="Staton M."/>
        </authorList>
    </citation>
    <scope>NUCLEOTIDE SEQUENCE [LARGE SCALE GENOMIC DNA]</scope>
    <source>
        <strain evidence="2">cv. NJ 8807/NJ 8810</strain>
        <tissue evidence="1">Young leaf</tissue>
    </source>
</reference>
<accession>A0ACB7X4E0</accession>
<name>A0ACB7X4E0_9ERIC</name>
<comment type="caution">
    <text evidence="1">The sequence shown here is derived from an EMBL/GenBank/DDBJ whole genome shotgun (WGS) entry which is preliminary data.</text>
</comment>
<evidence type="ECO:0000313" key="2">
    <source>
        <dbReference type="Proteomes" id="UP000828048"/>
    </source>
</evidence>
<proteinExistence type="predicted"/>
<sequence>MWYRLLSHYSRKMITVCVESGSYILAVPSDGDTLQHWFTTSSDMATGIVAKHRSWRDQVPWYSRLVLAIVGFSWDVARRFDFFRRLLVLLDPKSPPSSANGVTSSDVTVDPSRNLWFRLYVPSTASSPSSTLPIIFYFHGGGFVAFSPSSVPYDNLCRTLARDLQAVVVSVNYRLAPEHRYPSQYEDGLDTLKFIDARNYGVLPSSADLGKCFLAGDSAGGNIAHHVAVRSSDHVFEKMKIIGLLAIQPFFGTEERTESERRLDGVAPLLNIKRTDWFWRSFLPVGSDRDHEAANVSGEEVAAVRFPATVVLVGGYDPLQDGQRRYSEGLKKSGKEVEVVELPNAIHWFYTFPKLPVFRIAIAKLKEFIEKQSAAATM</sequence>
<evidence type="ECO:0000313" key="1">
    <source>
        <dbReference type="EMBL" id="KAH7835541.1"/>
    </source>
</evidence>
<keyword evidence="2" id="KW-1185">Reference proteome</keyword>